<reference evidence="4 5" key="1">
    <citation type="submission" date="2020-04" db="EMBL/GenBank/DDBJ databases">
        <authorList>
            <person name="Wallbank WR R."/>
            <person name="Pardo Diaz C."/>
            <person name="Kozak K."/>
            <person name="Martin S."/>
            <person name="Jiggins C."/>
            <person name="Moest M."/>
            <person name="Warren A I."/>
            <person name="Byers J.R.P. K."/>
            <person name="Montejo-Kovacevich G."/>
            <person name="Yen C E."/>
        </authorList>
    </citation>
    <scope>NUCLEOTIDE SEQUENCE [LARGE SCALE GENOMIC DNA]</scope>
</reference>
<protein>
    <recommendedName>
        <fullName evidence="3">C2 domain-containing protein</fullName>
    </recommendedName>
</protein>
<proteinExistence type="predicted"/>
<dbReference type="Proteomes" id="UP000494256">
    <property type="component" value="Unassembled WGS sequence"/>
</dbReference>
<feature type="coiled-coil region" evidence="1">
    <location>
        <begin position="234"/>
        <end position="292"/>
    </location>
</feature>
<evidence type="ECO:0000259" key="3">
    <source>
        <dbReference type="PROSITE" id="PS50004"/>
    </source>
</evidence>
<feature type="compositionally biased region" description="Basic and acidic residues" evidence="2">
    <location>
        <begin position="1055"/>
        <end position="1071"/>
    </location>
</feature>
<dbReference type="EMBL" id="CADEBD010000037">
    <property type="protein sequence ID" value="CAB3220269.1"/>
    <property type="molecule type" value="Genomic_DNA"/>
</dbReference>
<dbReference type="GO" id="GO:1905515">
    <property type="term" value="P:non-motile cilium assembly"/>
    <property type="evidence" value="ECO:0007669"/>
    <property type="project" value="TreeGrafter"/>
</dbReference>
<dbReference type="OrthoDB" id="8061355at2759"/>
<evidence type="ECO:0000313" key="5">
    <source>
        <dbReference type="Proteomes" id="UP000494256"/>
    </source>
</evidence>
<accession>A0A8S0YPE4</accession>
<dbReference type="Pfam" id="PF24656">
    <property type="entry name" value="CEPT76_peptidase"/>
    <property type="match status" value="1"/>
</dbReference>
<dbReference type="InterPro" id="IPR056290">
    <property type="entry name" value="CEPT76/DRC7_peptidase-like_dom"/>
</dbReference>
<dbReference type="GO" id="GO:0035869">
    <property type="term" value="C:ciliary transition zone"/>
    <property type="evidence" value="ECO:0007669"/>
    <property type="project" value="TreeGrafter"/>
</dbReference>
<feature type="compositionally biased region" description="Low complexity" evidence="2">
    <location>
        <begin position="1041"/>
        <end position="1053"/>
    </location>
</feature>
<keyword evidence="1" id="KW-0175">Coiled coil</keyword>
<evidence type="ECO:0000313" key="4">
    <source>
        <dbReference type="EMBL" id="CAB3220269.1"/>
    </source>
</evidence>
<comment type="caution">
    <text evidence="4">The sequence shown here is derived from an EMBL/GenBank/DDBJ whole genome shotgun (WGS) entry which is preliminary data.</text>
</comment>
<organism evidence="4 5">
    <name type="scientific">Arctia plantaginis</name>
    <name type="common">Wood tiger moth</name>
    <name type="synonym">Phalaena plantaginis</name>
    <dbReference type="NCBI Taxonomy" id="874455"/>
    <lineage>
        <taxon>Eukaryota</taxon>
        <taxon>Metazoa</taxon>
        <taxon>Ecdysozoa</taxon>
        <taxon>Arthropoda</taxon>
        <taxon>Hexapoda</taxon>
        <taxon>Insecta</taxon>
        <taxon>Pterygota</taxon>
        <taxon>Neoptera</taxon>
        <taxon>Endopterygota</taxon>
        <taxon>Lepidoptera</taxon>
        <taxon>Glossata</taxon>
        <taxon>Ditrysia</taxon>
        <taxon>Noctuoidea</taxon>
        <taxon>Erebidae</taxon>
        <taxon>Arctiinae</taxon>
        <taxon>Arctia</taxon>
    </lineage>
</organism>
<dbReference type="SMART" id="SM00239">
    <property type="entry name" value="C2"/>
    <property type="match status" value="1"/>
</dbReference>
<feature type="region of interest" description="Disordered" evidence="2">
    <location>
        <begin position="1041"/>
        <end position="1073"/>
    </location>
</feature>
<dbReference type="PANTHER" id="PTHR20837">
    <property type="entry name" value="CENTROSOMAL PROTEIN-RELATED"/>
    <property type="match status" value="1"/>
</dbReference>
<dbReference type="PROSITE" id="PS50004">
    <property type="entry name" value="C2"/>
    <property type="match status" value="1"/>
</dbReference>
<dbReference type="InterPro" id="IPR000008">
    <property type="entry name" value="C2_dom"/>
</dbReference>
<dbReference type="GO" id="GO:1904491">
    <property type="term" value="P:protein localization to ciliary transition zone"/>
    <property type="evidence" value="ECO:0007669"/>
    <property type="project" value="TreeGrafter"/>
</dbReference>
<dbReference type="PANTHER" id="PTHR20837:SF0">
    <property type="entry name" value="COILED-COIL AND C2 DOMAIN-CONTAINING PROTEIN 2A"/>
    <property type="match status" value="1"/>
</dbReference>
<feature type="domain" description="C2" evidence="3">
    <location>
        <begin position="763"/>
        <end position="914"/>
    </location>
</feature>
<sequence>MNENIELKTFTVDDSIENDIQEYHEIKEDTTLDDIDTSFSSKQSIMPVDDFEFFTQYDVKTEPKKCLKKKKTKKKINSSNLMDIISSEIAAAMVPIAENVITRVDSSNEQQSSYLQTNFRRSKLLHKTRSFFSDAESGWNRETQTIYLSPIFPRVLENAVVEDNFIPVEYVHPSSYDIMIAKQSDVDKDITTKFLDVTIQNIIFKHHYNFTLEKLLCMKVIEIFKQYEVVRKTLKDLSNNIKVNRETKDNLKKDLAKVSPSKKESIRFDQTVRKYTEKLIKLKEEQKDLIKHKKELAHKIVSLWSDIEMVREKNECIETPYNIELYKKKLGSKEFEIEWKQTFNNEFTDKLDTIEYEYVSKYLEYKKVKHEHKVNADNKVMKPQLHVDEDSIKMEAQELADIIIQKDEMELTLIKDESIITDSMRMGMRLTKNSYNFEVYVDDVFVCESEHYQSNDMFCVEFTESFSVQILPKNSCIKLVLLENSNIISDLKIYLDEIKKNNATSVFNVEKFVSGNKIEPNANHVGSGCSIKEIAVANKVRLRSCSIFKEKLFTSCEVNVKIGWNDKIDVSQSEAIKSSMQVGRDLKRLRGGIIKPDFNILIDVISKIYEKDVDDENMMETLQKLSKLEIKVDDCFPVDQSNPNLIRLKLLHLRNIGGFSNTDNKIVPLHASQISTGQLNCLQKTNEKEFDMDYLNNREMEMDPIEIQRFIGAKYVQKLNKNMMRNLNEFLLQKTHKDVVRDSNLSLRNIFSNHSNVSSITTMSNSVKQQMLSRSLCNEQEIRVTILRAFNLLDRLSTISEEEDDNDDKIAGFKVRPLRPFVRISYRGVSAQTVTSIGCHPSWSHTLKIKAKLEPLSSIQINVFDEYKTNILDGFSEEDRSSKTVHYRYYNKWLGTLQIPLYAVLSLGTIRGTFKISSPPLLFGYENLQTKESTSLIPEITQLMKKDTSFITLEVTTGLSHLGGLHAYSQPLPCSIEDGYLIKHLNNFVTEYINEFPMRNILLTFIDSAGRNKCVTQFLQPIPLPDKNSFPKAQRCESAVSKSSGFSKSSSSSGRRRELDLERAGQEERESLYSGAVRDSDNLSQMINTCLRYVSLIPTYELTESHVVTLLGLELIKVLHGSPFDHTILLASLFIYLGIKCWVAIGLGLPRGKSSYVLIKYDLTTRRIVLDTDQLFRSKGFLNKSDGYTWYVCDASTGQRHELRDVGCPLKTVDYVFDNENIWVNRQVSQDCESISFDFSRSSDWQPVFDKSVFVMKQPVVTDLSLYSPPPNVEGLRAALETKIKAKIQKWRSHMKTIWNRYCSTLLREMLPQWEYWSFNPTTPKPGFTNKLKQLMVTYKMSGFPLNVSYTNTKSVISTVKSTGLHVTDDPKVEFALGVEVYAYPNNVISVWIFLATITRT</sequence>
<evidence type="ECO:0000256" key="2">
    <source>
        <dbReference type="SAM" id="MobiDB-lite"/>
    </source>
</evidence>
<dbReference type="InterPro" id="IPR056288">
    <property type="entry name" value="CEP76_C"/>
</dbReference>
<dbReference type="InterPro" id="IPR052434">
    <property type="entry name" value="Tectonic-like_complex_comp"/>
</dbReference>
<name>A0A8S0YPE4_ARCPL</name>
<dbReference type="Pfam" id="PF24652">
    <property type="entry name" value="CEP76_C"/>
    <property type="match status" value="1"/>
</dbReference>
<gene>
    <name evidence="4" type="ORF">APLA_LOCUS239</name>
</gene>
<evidence type="ECO:0000256" key="1">
    <source>
        <dbReference type="SAM" id="Coils"/>
    </source>
</evidence>